<dbReference type="OrthoDB" id="1095452at2"/>
<dbReference type="SUPFAM" id="SSF74653">
    <property type="entry name" value="TolA/TonB C-terminal domain"/>
    <property type="match status" value="1"/>
</dbReference>
<evidence type="ECO:0000313" key="3">
    <source>
        <dbReference type="EMBL" id="PWN68581.1"/>
    </source>
</evidence>
<dbReference type="Gene3D" id="3.30.1150.10">
    <property type="match status" value="1"/>
</dbReference>
<keyword evidence="1" id="KW-0732">Signal</keyword>
<organism evidence="3 4">
    <name type="scientific">Chryseobacterium phosphatilyticum</name>
    <dbReference type="NCBI Taxonomy" id="475075"/>
    <lineage>
        <taxon>Bacteria</taxon>
        <taxon>Pseudomonadati</taxon>
        <taxon>Bacteroidota</taxon>
        <taxon>Flavobacteriia</taxon>
        <taxon>Flavobacteriales</taxon>
        <taxon>Weeksellaceae</taxon>
        <taxon>Chryseobacterium group</taxon>
        <taxon>Chryseobacterium</taxon>
    </lineage>
</organism>
<keyword evidence="4" id="KW-1185">Reference proteome</keyword>
<feature type="domain" description="TonB C-terminal" evidence="2">
    <location>
        <begin position="76"/>
        <end position="139"/>
    </location>
</feature>
<accession>A0A316X479</accession>
<evidence type="ECO:0000259" key="2">
    <source>
        <dbReference type="Pfam" id="PF03544"/>
    </source>
</evidence>
<protein>
    <recommendedName>
        <fullName evidence="2">TonB C-terminal domain-containing protein</fullName>
    </recommendedName>
</protein>
<feature type="signal peptide" evidence="1">
    <location>
        <begin position="1"/>
        <end position="23"/>
    </location>
</feature>
<evidence type="ECO:0000313" key="4">
    <source>
        <dbReference type="Proteomes" id="UP000236594"/>
    </source>
</evidence>
<gene>
    <name evidence="3" type="ORF">C1631_018010</name>
</gene>
<dbReference type="EMBL" id="PPED02000004">
    <property type="protein sequence ID" value="PWN68581.1"/>
    <property type="molecule type" value="Genomic_DNA"/>
</dbReference>
<name>A0A316X479_9FLAO</name>
<dbReference type="GO" id="GO:0055085">
    <property type="term" value="P:transmembrane transport"/>
    <property type="evidence" value="ECO:0007669"/>
    <property type="project" value="InterPro"/>
</dbReference>
<evidence type="ECO:0000256" key="1">
    <source>
        <dbReference type="SAM" id="SignalP"/>
    </source>
</evidence>
<dbReference type="Pfam" id="PF03544">
    <property type="entry name" value="TonB_C"/>
    <property type="match status" value="1"/>
</dbReference>
<sequence>MRRRMKKFMIVSTLLWAAFFVKAQQNSGIPPHTEEKPSSQIEDKGPEFPGGMIAFRNEFVSQFRSQVLLAAGVNEASAVATFVIEKDGSMSNITMESNSNRAIKDEFIKALKEIKTKWIPGEKNGENVRVRVRQPLVFKTSK</sequence>
<dbReference type="Proteomes" id="UP000236594">
    <property type="component" value="Unassembled WGS sequence"/>
</dbReference>
<reference evidence="3 4" key="1">
    <citation type="submission" date="2018-04" db="EMBL/GenBank/DDBJ databases">
        <title>Draft Genome Sequence of Phosphate-Solubilizing Chryseobacterium sp. ISE14 that is a Biocontrol and Plant Growth-Promoting Rhizobacterium Isolated from Cucumber.</title>
        <authorList>
            <person name="Jeong J.-J."/>
            <person name="Sang M.K."/>
            <person name="Choi I.-G."/>
            <person name="Kim K.D."/>
        </authorList>
    </citation>
    <scope>NUCLEOTIDE SEQUENCE [LARGE SCALE GENOMIC DNA]</scope>
    <source>
        <strain evidence="3 4">ISE14</strain>
    </source>
</reference>
<proteinExistence type="predicted"/>
<feature type="chain" id="PRO_5016343878" description="TonB C-terminal domain-containing protein" evidence="1">
    <location>
        <begin position="24"/>
        <end position="142"/>
    </location>
</feature>
<dbReference type="AlphaFoldDB" id="A0A316X479"/>
<dbReference type="InterPro" id="IPR037682">
    <property type="entry name" value="TonB_C"/>
</dbReference>
<comment type="caution">
    <text evidence="3">The sequence shown here is derived from an EMBL/GenBank/DDBJ whole genome shotgun (WGS) entry which is preliminary data.</text>
</comment>